<keyword evidence="3" id="KW-1185">Reference proteome</keyword>
<dbReference type="OrthoDB" id="3764604at2759"/>
<accession>A0A2T2PC47</accession>
<name>A0A2T2PC47_CORCC</name>
<dbReference type="EMBL" id="KZ678128">
    <property type="protein sequence ID" value="PSN75232.1"/>
    <property type="molecule type" value="Genomic_DNA"/>
</dbReference>
<evidence type="ECO:0000313" key="3">
    <source>
        <dbReference type="Proteomes" id="UP000240883"/>
    </source>
</evidence>
<evidence type="ECO:0000256" key="1">
    <source>
        <dbReference type="SAM" id="SignalP"/>
    </source>
</evidence>
<proteinExistence type="predicted"/>
<feature type="chain" id="PRO_5015449127" description="Invertebrate defensins family profile domain-containing protein" evidence="1">
    <location>
        <begin position="19"/>
        <end position="64"/>
    </location>
</feature>
<dbReference type="Proteomes" id="UP000240883">
    <property type="component" value="Unassembled WGS sequence"/>
</dbReference>
<reference evidence="2 3" key="1">
    <citation type="journal article" date="2018" name="Front. Microbiol.">
        <title>Genome-Wide Analysis of Corynespora cassiicola Leaf Fall Disease Putative Effectors.</title>
        <authorList>
            <person name="Lopez D."/>
            <person name="Ribeiro S."/>
            <person name="Label P."/>
            <person name="Fumanal B."/>
            <person name="Venisse J.S."/>
            <person name="Kohler A."/>
            <person name="de Oliveira R.R."/>
            <person name="Labutti K."/>
            <person name="Lipzen A."/>
            <person name="Lail K."/>
            <person name="Bauer D."/>
            <person name="Ohm R.A."/>
            <person name="Barry K.W."/>
            <person name="Spatafora J."/>
            <person name="Grigoriev I.V."/>
            <person name="Martin F.M."/>
            <person name="Pujade-Renaud V."/>
        </authorList>
    </citation>
    <scope>NUCLEOTIDE SEQUENCE [LARGE SCALE GENOMIC DNA]</scope>
    <source>
        <strain evidence="2 3">Philippines</strain>
    </source>
</reference>
<sequence>MKAFTSLIVLAMAVVGMGASIERRQTWGPNTCPTKAQCEASCKAAGLEYAAHDCNDAWVNCACN</sequence>
<protein>
    <recommendedName>
        <fullName evidence="4">Invertebrate defensins family profile domain-containing protein</fullName>
    </recommendedName>
</protein>
<evidence type="ECO:0008006" key="4">
    <source>
        <dbReference type="Google" id="ProtNLM"/>
    </source>
</evidence>
<feature type="signal peptide" evidence="1">
    <location>
        <begin position="1"/>
        <end position="18"/>
    </location>
</feature>
<keyword evidence="1" id="KW-0732">Signal</keyword>
<dbReference type="AlphaFoldDB" id="A0A2T2PC47"/>
<organism evidence="2 3">
    <name type="scientific">Corynespora cassiicola Philippines</name>
    <dbReference type="NCBI Taxonomy" id="1448308"/>
    <lineage>
        <taxon>Eukaryota</taxon>
        <taxon>Fungi</taxon>
        <taxon>Dikarya</taxon>
        <taxon>Ascomycota</taxon>
        <taxon>Pezizomycotina</taxon>
        <taxon>Dothideomycetes</taxon>
        <taxon>Pleosporomycetidae</taxon>
        <taxon>Pleosporales</taxon>
        <taxon>Corynesporascaceae</taxon>
        <taxon>Corynespora</taxon>
    </lineage>
</organism>
<evidence type="ECO:0000313" key="2">
    <source>
        <dbReference type="EMBL" id="PSN75232.1"/>
    </source>
</evidence>
<gene>
    <name evidence="2" type="ORF">BS50DRAFT_512800</name>
</gene>